<evidence type="ECO:0000313" key="3">
    <source>
        <dbReference type="EMBL" id="BAK10999.1"/>
    </source>
</evidence>
<dbReference type="PANTHER" id="PTHR43569">
    <property type="entry name" value="AMIDOHYDROLASE"/>
    <property type="match status" value="1"/>
</dbReference>
<proteinExistence type="inferred from homology"/>
<protein>
    <recommendedName>
        <fullName evidence="2">Amidohydrolase-related domain-containing protein</fullName>
    </recommendedName>
</protein>
<dbReference type="Gene3D" id="3.20.20.140">
    <property type="entry name" value="Metal-dependent hydrolases"/>
    <property type="match status" value="1"/>
</dbReference>
<dbReference type="HOGENOM" id="CLU_044590_3_1_6"/>
<gene>
    <name evidence="3" type="ordered locus">PAJ_0919</name>
</gene>
<dbReference type="InterPro" id="IPR006680">
    <property type="entry name" value="Amidohydro-rel"/>
</dbReference>
<comment type="similarity">
    <text evidence="1">Belongs to the metallo-dependent hydrolases superfamily.</text>
</comment>
<dbReference type="AlphaFoldDB" id="A0A0H3KUZ7"/>
<name>A0A0H3KUZ7_PANAA</name>
<dbReference type="Pfam" id="PF04909">
    <property type="entry name" value="Amidohydro_2"/>
    <property type="match status" value="1"/>
</dbReference>
<evidence type="ECO:0000259" key="2">
    <source>
        <dbReference type="Pfam" id="PF04909"/>
    </source>
</evidence>
<evidence type="ECO:0000313" key="4">
    <source>
        <dbReference type="Proteomes" id="UP000006690"/>
    </source>
</evidence>
<dbReference type="EMBL" id="AP012032">
    <property type="protein sequence ID" value="BAK10999.1"/>
    <property type="molecule type" value="Genomic_DNA"/>
</dbReference>
<dbReference type="Proteomes" id="UP000006690">
    <property type="component" value="Chromosome"/>
</dbReference>
<dbReference type="PANTHER" id="PTHR43569:SF1">
    <property type="entry name" value="BLL3371 PROTEIN"/>
    <property type="match status" value="1"/>
</dbReference>
<dbReference type="eggNOG" id="COG3618">
    <property type="taxonomic scope" value="Bacteria"/>
</dbReference>
<dbReference type="SUPFAM" id="SSF51556">
    <property type="entry name" value="Metallo-dependent hydrolases"/>
    <property type="match status" value="1"/>
</dbReference>
<reference evidence="4" key="1">
    <citation type="journal article" date="2012" name="Appl. Microbiol. Biotechnol.">
        <title>The complete genome sequence of Pantoea ananatis AJ13355, an organism with great biotechnological potential.</title>
        <authorList>
            <person name="Hara Y."/>
            <person name="Kadotani N."/>
            <person name="Izui H."/>
            <person name="Katashkina J.I."/>
            <person name="Kuvaeva T.M."/>
            <person name="Andreeva I.G."/>
            <person name="Golubeva L.I."/>
            <person name="Malko D.B."/>
            <person name="Makeev V.J."/>
            <person name="Mashko S.V."/>
            <person name="Kozlov Y.I."/>
        </authorList>
    </citation>
    <scope>NUCLEOTIDE SEQUENCE [LARGE SCALE GENOMIC DNA]</scope>
    <source>
        <strain evidence="4">AJ13355</strain>
    </source>
</reference>
<accession>A0A0H3KUZ7</accession>
<dbReference type="OrthoDB" id="9787654at2"/>
<dbReference type="InterPro" id="IPR052350">
    <property type="entry name" value="Metallo-dep_Lactonases"/>
</dbReference>
<evidence type="ECO:0000256" key="1">
    <source>
        <dbReference type="ARBA" id="ARBA00038310"/>
    </source>
</evidence>
<dbReference type="InterPro" id="IPR032466">
    <property type="entry name" value="Metal_Hydrolase"/>
</dbReference>
<dbReference type="RefSeq" id="WP_013025464.1">
    <property type="nucleotide sequence ID" value="NC_017531.2"/>
</dbReference>
<dbReference type="GeneID" id="57268611"/>
<organism evidence="3 4">
    <name type="scientific">Pantoea ananatis (strain AJ13355)</name>
    <dbReference type="NCBI Taxonomy" id="932677"/>
    <lineage>
        <taxon>Bacteria</taxon>
        <taxon>Pseudomonadati</taxon>
        <taxon>Pseudomonadota</taxon>
        <taxon>Gammaproteobacteria</taxon>
        <taxon>Enterobacterales</taxon>
        <taxon>Erwiniaceae</taxon>
        <taxon>Pantoea</taxon>
    </lineage>
</organism>
<sequence length="356" mass="39243">METVNAPHLPVRENWLALHHEKALMPDLAIVDAHHHLWDRQSGRYLVPDFSHDIEQSGHRVLSTVYVQCRSMLRRNGPETFRPVGEVEFASGAAAMFDSGHYGKASGCEAIVGGVSLLAEDDLQPVIELMMARSGGRLRGLRNPLAWHSDPRVVSSPVTPPAGLATTTAFRKGAACLVRNGLSLDVWVYHTQLDDIIALADALPDLHIIVDHCGGPLGTGPYASKRDTAFQAWQKSITALAERPNVSMKISGFGMTVMGFPFAQSATPPDSRALCLAWRPLFETLVETFGVRRCMFASNFPVDKGMFSYGVFWNACKRLAEHASVEEKAHLFWRTAALSYRLSSLENADEYQIKTA</sequence>
<feature type="domain" description="Amidohydrolase-related" evidence="2">
    <location>
        <begin position="31"/>
        <end position="341"/>
    </location>
</feature>
<dbReference type="PATRIC" id="fig|932677.3.peg.1051"/>
<dbReference type="GO" id="GO:0016787">
    <property type="term" value="F:hydrolase activity"/>
    <property type="evidence" value="ECO:0007669"/>
    <property type="project" value="InterPro"/>
</dbReference>
<dbReference type="KEGG" id="paj:PAJ_0919"/>